<dbReference type="OrthoDB" id="9811721at2"/>
<feature type="transmembrane region" description="Helical" evidence="8">
    <location>
        <begin position="95"/>
        <end position="114"/>
    </location>
</feature>
<dbReference type="GO" id="GO:0022857">
    <property type="term" value="F:transmembrane transporter activity"/>
    <property type="evidence" value="ECO:0007669"/>
    <property type="project" value="InterPro"/>
</dbReference>
<feature type="transmembrane region" description="Helical" evidence="8">
    <location>
        <begin position="63"/>
        <end position="83"/>
    </location>
</feature>
<feature type="transmembrane region" description="Helical" evidence="8">
    <location>
        <begin position="199"/>
        <end position="220"/>
    </location>
</feature>
<dbReference type="Proteomes" id="UP000233375">
    <property type="component" value="Unassembled WGS sequence"/>
</dbReference>
<feature type="transmembrane region" description="Helical" evidence="8">
    <location>
        <begin position="126"/>
        <end position="149"/>
    </location>
</feature>
<keyword evidence="5 8" id="KW-0812">Transmembrane</keyword>
<sequence>MATKKNSSQKFIGIILIFVFLLFILFFISLNMGLVKIAPNAVLQTLIGNGTERDKLVLLEFRLPRMVLAIMIGAGLAFSGSILQVVSKNELADPGIIGINAGAGFAIVLFIFVVQGSMSELATLNLWLLPLFSFLGAVLAAAIIYMLAWKKGINPIRLVLVGIGVNSGFAAAIAIMQLKMNPQDFMKAAVWISGDIWGASWNFVVVILPWMVLLVIYALYKSHTLNQLSLGDQVATGLGVQVERERLKVLFTAVAIAGLCVSAGGGISFLGLVAPHIARKIMGPKHQYVLPVSALIGAFILLLADTIGQNVLAPTQISVGIVVAIISAPYFIYLLMKTN</sequence>
<evidence type="ECO:0000256" key="3">
    <source>
        <dbReference type="ARBA" id="ARBA00022448"/>
    </source>
</evidence>
<evidence type="ECO:0000256" key="2">
    <source>
        <dbReference type="ARBA" id="ARBA00007935"/>
    </source>
</evidence>
<evidence type="ECO:0000256" key="5">
    <source>
        <dbReference type="ARBA" id="ARBA00022692"/>
    </source>
</evidence>
<dbReference type="InterPro" id="IPR037294">
    <property type="entry name" value="ABC_BtuC-like"/>
</dbReference>
<comment type="subcellular location">
    <subcellularLocation>
        <location evidence="1">Cell membrane</location>
        <topology evidence="1">Multi-pass membrane protein</topology>
    </subcellularLocation>
</comment>
<keyword evidence="4" id="KW-1003">Cell membrane</keyword>
<dbReference type="FunFam" id="1.10.3470.10:FF:000001">
    <property type="entry name" value="Vitamin B12 ABC transporter permease BtuC"/>
    <property type="match status" value="1"/>
</dbReference>
<evidence type="ECO:0000256" key="6">
    <source>
        <dbReference type="ARBA" id="ARBA00022989"/>
    </source>
</evidence>
<keyword evidence="10" id="KW-1185">Reference proteome</keyword>
<name>A0A2N0YYE7_9BACI</name>
<gene>
    <name evidence="9" type="ORF">CWS01_17750</name>
</gene>
<dbReference type="PANTHER" id="PTHR30472">
    <property type="entry name" value="FERRIC ENTEROBACTIN TRANSPORT SYSTEM PERMEASE PROTEIN"/>
    <property type="match status" value="1"/>
</dbReference>
<dbReference type="EMBL" id="PISE01000044">
    <property type="protein sequence ID" value="PKG22278.1"/>
    <property type="molecule type" value="Genomic_DNA"/>
</dbReference>
<keyword evidence="6 8" id="KW-1133">Transmembrane helix</keyword>
<dbReference type="InterPro" id="IPR000522">
    <property type="entry name" value="ABC_transptr_permease_BtuC"/>
</dbReference>
<evidence type="ECO:0000256" key="7">
    <source>
        <dbReference type="ARBA" id="ARBA00023136"/>
    </source>
</evidence>
<evidence type="ECO:0000313" key="9">
    <source>
        <dbReference type="EMBL" id="PKG22278.1"/>
    </source>
</evidence>
<dbReference type="SUPFAM" id="SSF81345">
    <property type="entry name" value="ABC transporter involved in vitamin B12 uptake, BtuC"/>
    <property type="match status" value="1"/>
</dbReference>
<accession>A0A2N0YYE7</accession>
<comment type="caution">
    <text evidence="9">The sequence shown here is derived from an EMBL/GenBank/DDBJ whole genome shotgun (WGS) entry which is preliminary data.</text>
</comment>
<protein>
    <submittedName>
        <fullName evidence="9">Iron ABC transporter permease</fullName>
    </submittedName>
</protein>
<dbReference type="CDD" id="cd06550">
    <property type="entry name" value="TM_ABC_iron-siderophores_like"/>
    <property type="match status" value="1"/>
</dbReference>
<evidence type="ECO:0000256" key="8">
    <source>
        <dbReference type="SAM" id="Phobius"/>
    </source>
</evidence>
<feature type="transmembrane region" description="Helical" evidence="8">
    <location>
        <begin position="249"/>
        <end position="274"/>
    </location>
</feature>
<dbReference type="Pfam" id="PF01032">
    <property type="entry name" value="FecCD"/>
    <property type="match status" value="1"/>
</dbReference>
<reference evidence="9 10" key="1">
    <citation type="journal article" date="2003" name="Int. J. Syst. Evol. Microbiol.">
        <title>Bacillus nealsonii sp. nov., isolated from a spacecraft-assembly facility, whose spores are gamma-radiation resistant.</title>
        <authorList>
            <person name="Venkateswaran K."/>
            <person name="Kempf M."/>
            <person name="Chen F."/>
            <person name="Satomi M."/>
            <person name="Nicholson W."/>
            <person name="Kern R."/>
        </authorList>
    </citation>
    <scope>NUCLEOTIDE SEQUENCE [LARGE SCALE GENOMIC DNA]</scope>
    <source>
        <strain evidence="9 10">FO-92</strain>
    </source>
</reference>
<organism evidence="9 10">
    <name type="scientific">Niallia nealsonii</name>
    <dbReference type="NCBI Taxonomy" id="115979"/>
    <lineage>
        <taxon>Bacteria</taxon>
        <taxon>Bacillati</taxon>
        <taxon>Bacillota</taxon>
        <taxon>Bacilli</taxon>
        <taxon>Bacillales</taxon>
        <taxon>Bacillaceae</taxon>
        <taxon>Niallia</taxon>
    </lineage>
</organism>
<proteinExistence type="inferred from homology"/>
<evidence type="ECO:0000256" key="1">
    <source>
        <dbReference type="ARBA" id="ARBA00004651"/>
    </source>
</evidence>
<dbReference type="Gene3D" id="1.10.3470.10">
    <property type="entry name" value="ABC transporter involved in vitamin B12 uptake, BtuC"/>
    <property type="match status" value="1"/>
</dbReference>
<dbReference type="GO" id="GO:0033214">
    <property type="term" value="P:siderophore-iron import into cell"/>
    <property type="evidence" value="ECO:0007669"/>
    <property type="project" value="TreeGrafter"/>
</dbReference>
<dbReference type="GO" id="GO:0005886">
    <property type="term" value="C:plasma membrane"/>
    <property type="evidence" value="ECO:0007669"/>
    <property type="project" value="UniProtKB-SubCell"/>
</dbReference>
<evidence type="ECO:0000313" key="10">
    <source>
        <dbReference type="Proteomes" id="UP000233375"/>
    </source>
</evidence>
<evidence type="ECO:0000256" key="4">
    <source>
        <dbReference type="ARBA" id="ARBA00022475"/>
    </source>
</evidence>
<dbReference type="PANTHER" id="PTHR30472:SF64">
    <property type="entry name" value="IRON(3+)-HYDROXAMATE IMPORT SYSTEM PERMEASE PROTEIN FHUG"/>
    <property type="match status" value="1"/>
</dbReference>
<comment type="similarity">
    <text evidence="2">Belongs to the binding-protein-dependent transport system permease family. FecCD subfamily.</text>
</comment>
<feature type="transmembrane region" description="Helical" evidence="8">
    <location>
        <begin position="316"/>
        <end position="336"/>
    </location>
</feature>
<feature type="transmembrane region" description="Helical" evidence="8">
    <location>
        <begin position="286"/>
        <end position="304"/>
    </location>
</feature>
<feature type="transmembrane region" description="Helical" evidence="8">
    <location>
        <begin position="155"/>
        <end position="178"/>
    </location>
</feature>
<dbReference type="RefSeq" id="WP_101178518.1">
    <property type="nucleotide sequence ID" value="NZ_PISE01000044.1"/>
</dbReference>
<keyword evidence="3" id="KW-0813">Transport</keyword>
<feature type="transmembrane region" description="Helical" evidence="8">
    <location>
        <begin position="12"/>
        <end position="30"/>
    </location>
</feature>
<dbReference type="AlphaFoldDB" id="A0A2N0YYE7"/>
<keyword evidence="7 8" id="KW-0472">Membrane</keyword>